<keyword evidence="5" id="KW-0920">Virion tegument</keyword>
<dbReference type="GO" id="GO:0044204">
    <property type="term" value="C:host cell nuclear matrix"/>
    <property type="evidence" value="ECO:0007669"/>
    <property type="project" value="UniProtKB-SubCell"/>
</dbReference>
<dbReference type="RefSeq" id="YP_009230190.1">
    <property type="nucleotide sequence ID" value="NC_029311.1"/>
</dbReference>
<dbReference type="GO" id="GO:0019033">
    <property type="term" value="C:viral tegument"/>
    <property type="evidence" value="ECO:0007669"/>
    <property type="project" value="UniProtKB-SubCell"/>
</dbReference>
<evidence type="ECO:0000256" key="3">
    <source>
        <dbReference type="ARBA" id="ARBA00009538"/>
    </source>
</evidence>
<comment type="similarity">
    <text evidence="3">Belongs to the alphaherpesvirinae HHV-1 UL55 family.</text>
</comment>
<comment type="subcellular location">
    <subcellularLocation>
        <location evidence="1">Host nucleus matrix</location>
    </subcellularLocation>
    <subcellularLocation>
        <location evidence="2">Virion tegument</location>
    </subcellularLocation>
</comment>
<keyword evidence="8" id="KW-1185">Reference proteome</keyword>
<evidence type="ECO:0000256" key="5">
    <source>
        <dbReference type="ARBA" id="ARBA00022580"/>
    </source>
</evidence>
<dbReference type="InterPro" id="IPR007622">
    <property type="entry name" value="Herpes_UL55"/>
</dbReference>
<protein>
    <submittedName>
        <fullName evidence="7">Nuclear protein UL55</fullName>
    </submittedName>
</protein>
<evidence type="ECO:0000256" key="4">
    <source>
        <dbReference type="ARBA" id="ARBA00022562"/>
    </source>
</evidence>
<evidence type="ECO:0000256" key="1">
    <source>
        <dbReference type="ARBA" id="ARBA00004428"/>
    </source>
</evidence>
<proteinExistence type="inferred from homology"/>
<dbReference type="EMBL" id="JQ596859">
    <property type="protein sequence ID" value="AFR32500.1"/>
    <property type="molecule type" value="Genomic_DNA"/>
</dbReference>
<accession>J9QVE1</accession>
<evidence type="ECO:0000313" key="8">
    <source>
        <dbReference type="Proteomes" id="UP000167073"/>
    </source>
</evidence>
<sequence length="181" mass="19629">MARAASRRLFPRAPDISHVAAPYCFGPTWRGGDVARTTKLEPACIDNRSCSAGAICDCYKPLHCFFYTVLKDKNKRMPTSDDLSRFVSLINHEPVLRGLLDKLRPNPPCSRPFGVGAIYNRPAVVGGDSEYTVSGVTFHCHCKDPFSVSCWKGAAAAAAYMRSASAGGAAARNSERRRAAC</sequence>
<dbReference type="Proteomes" id="UP000167073">
    <property type="component" value="Segment"/>
</dbReference>
<keyword evidence="6" id="KW-0946">Virion</keyword>
<evidence type="ECO:0000256" key="2">
    <source>
        <dbReference type="ARBA" id="ARBA00004535"/>
    </source>
</evidence>
<evidence type="ECO:0000313" key="7">
    <source>
        <dbReference type="EMBL" id="AFR32500.1"/>
    </source>
</evidence>
<dbReference type="Pfam" id="PF04537">
    <property type="entry name" value="Herpes_UL55"/>
    <property type="match status" value="1"/>
</dbReference>
<organism evidence="7 8">
    <name type="scientific">Leporid alphaherpesvirus 4</name>
    <dbReference type="NCBI Taxonomy" id="481315"/>
    <lineage>
        <taxon>Viruses</taxon>
        <taxon>Duplodnaviria</taxon>
        <taxon>Heunggongvirae</taxon>
        <taxon>Peploviricota</taxon>
        <taxon>Herviviricetes</taxon>
        <taxon>Herpesvirales</taxon>
        <taxon>Orthoherpesviridae</taxon>
        <taxon>Alphaherpesvirinae</taxon>
        <taxon>Simplexvirus</taxon>
        <taxon>Simplexvirus leporidalpha4</taxon>
    </lineage>
</organism>
<gene>
    <name evidence="7" type="primary">UL55</name>
</gene>
<dbReference type="GeneID" id="26887581"/>
<evidence type="ECO:0000256" key="6">
    <source>
        <dbReference type="ARBA" id="ARBA00022844"/>
    </source>
</evidence>
<dbReference type="GO" id="GO:0019058">
    <property type="term" value="P:viral life cycle"/>
    <property type="evidence" value="ECO:0007669"/>
    <property type="project" value="InterPro"/>
</dbReference>
<name>J9QVE1_9ALPH</name>
<keyword evidence="4" id="KW-1048">Host nucleus</keyword>
<dbReference type="KEGG" id="vg:26887581"/>
<dbReference type="OrthoDB" id="14721at10239"/>
<reference evidence="7 8" key="1">
    <citation type="journal article" date="2012" name="Virology">
        <title>Analysis of the genome of leporid herpesvirus 4.</title>
        <authorList>
            <person name="Babra B."/>
            <person name="Watson G."/>
            <person name="Xu W."/>
            <person name="Jeffrey B.M."/>
            <person name="Xu J.R."/>
            <person name="Rockey D.D."/>
            <person name="Rohrmann G.F."/>
            <person name="Jin L."/>
        </authorList>
    </citation>
    <scope>NUCLEOTIDE SEQUENCE [LARGE SCALE GENOMIC DNA]</scope>
    <source>
        <strain evidence="7">LHV4012612</strain>
    </source>
</reference>